<accession>A0AAD7N236</accession>
<feature type="transmembrane region" description="Helical" evidence="1">
    <location>
        <begin position="157"/>
        <end position="178"/>
    </location>
</feature>
<feature type="transmembrane region" description="Helical" evidence="1">
    <location>
        <begin position="184"/>
        <end position="208"/>
    </location>
</feature>
<evidence type="ECO:0000256" key="1">
    <source>
        <dbReference type="SAM" id="Phobius"/>
    </source>
</evidence>
<keyword evidence="1" id="KW-0812">Transmembrane</keyword>
<protein>
    <recommendedName>
        <fullName evidence="2">DUF6535 domain-containing protein</fullName>
    </recommendedName>
</protein>
<feature type="domain" description="DUF6535" evidence="2">
    <location>
        <begin position="93"/>
        <end position="179"/>
    </location>
</feature>
<keyword evidence="1" id="KW-0472">Membrane</keyword>
<dbReference type="Proteomes" id="UP001215280">
    <property type="component" value="Unassembled WGS sequence"/>
</dbReference>
<dbReference type="AlphaFoldDB" id="A0AAD7N236"/>
<name>A0AAD7N236_9AGAR</name>
<feature type="transmembrane region" description="Helical" evidence="1">
    <location>
        <begin position="91"/>
        <end position="115"/>
    </location>
</feature>
<dbReference type="InterPro" id="IPR045338">
    <property type="entry name" value="DUF6535"/>
</dbReference>
<feature type="transmembrane region" description="Helical" evidence="1">
    <location>
        <begin position="61"/>
        <end position="79"/>
    </location>
</feature>
<evidence type="ECO:0000259" key="2">
    <source>
        <dbReference type="Pfam" id="PF20153"/>
    </source>
</evidence>
<organism evidence="3 4">
    <name type="scientific">Mycena maculata</name>
    <dbReference type="NCBI Taxonomy" id="230809"/>
    <lineage>
        <taxon>Eukaryota</taxon>
        <taxon>Fungi</taxon>
        <taxon>Dikarya</taxon>
        <taxon>Basidiomycota</taxon>
        <taxon>Agaricomycotina</taxon>
        <taxon>Agaricomycetes</taxon>
        <taxon>Agaricomycetidae</taxon>
        <taxon>Agaricales</taxon>
        <taxon>Marasmiineae</taxon>
        <taxon>Mycenaceae</taxon>
        <taxon>Mycena</taxon>
    </lineage>
</organism>
<reference evidence="3" key="1">
    <citation type="submission" date="2023-03" db="EMBL/GenBank/DDBJ databases">
        <title>Massive genome expansion in bonnet fungi (Mycena s.s.) driven by repeated elements and novel gene families across ecological guilds.</title>
        <authorList>
            <consortium name="Lawrence Berkeley National Laboratory"/>
            <person name="Harder C.B."/>
            <person name="Miyauchi S."/>
            <person name="Viragh M."/>
            <person name="Kuo A."/>
            <person name="Thoen E."/>
            <person name="Andreopoulos B."/>
            <person name="Lu D."/>
            <person name="Skrede I."/>
            <person name="Drula E."/>
            <person name="Henrissat B."/>
            <person name="Morin E."/>
            <person name="Kohler A."/>
            <person name="Barry K."/>
            <person name="LaButti K."/>
            <person name="Morin E."/>
            <person name="Salamov A."/>
            <person name="Lipzen A."/>
            <person name="Mereny Z."/>
            <person name="Hegedus B."/>
            <person name="Baldrian P."/>
            <person name="Stursova M."/>
            <person name="Weitz H."/>
            <person name="Taylor A."/>
            <person name="Grigoriev I.V."/>
            <person name="Nagy L.G."/>
            <person name="Martin F."/>
            <person name="Kauserud H."/>
        </authorList>
    </citation>
    <scope>NUCLEOTIDE SEQUENCE</scope>
    <source>
        <strain evidence="3">CBHHK188m</strain>
    </source>
</reference>
<feature type="domain" description="DUF6535" evidence="2">
    <location>
        <begin position="36"/>
        <end position="88"/>
    </location>
</feature>
<dbReference type="Pfam" id="PF20153">
    <property type="entry name" value="DUF6535"/>
    <property type="match status" value="2"/>
</dbReference>
<proteinExistence type="predicted"/>
<dbReference type="EMBL" id="JARJLG010000119">
    <property type="protein sequence ID" value="KAJ7742145.1"/>
    <property type="molecule type" value="Genomic_DNA"/>
</dbReference>
<sequence length="501" mass="56557">MPRLTPQVDKWLLRLRRAVDALKPKAANTDQKTVFWDAYKSLADEHDKEFQQRYSMDLDTSLIFAGLFSAVDSAFVIQIQQEIQPHNTLPIIVVAQSLLYISLGSTLLAALLAVFGKQWLMYYSAAEERGTMETRGLERQRKLDGLRKWRFNTLMQMFPFLLQLGLLLFATGLSVYLWTVHLSLAIIVLSFTSFAVGSYVCLLISTVISPESPFQTPLTPFVARLLPTTLWMGLKDSLSRAATHRSGRFVQRTPLACPPWIQASPGILPDISPEATWLPRELDSFKMFTAEFPQPSPEVPAVSWVLETSTDPYMVTIAAEMAVTLQWPSTMDLRPQLTRLRDSILGCFDCTPLGNSIFRLNGIRDGMSRRATHLGRAYCALRCVHQSLEADHDLIPKISSLRFVGLDPELANVLQILEVKPDVYVSSDAPLAAKWALHVIPVACRRYEDSEAKLRALEYFLHQFDGEIPNLDPSSFADYLFCVNSFLSATRDRDMVWMDKG</sequence>
<gene>
    <name evidence="3" type="ORF">DFH07DRAFT_964663</name>
</gene>
<keyword evidence="1" id="KW-1133">Transmembrane helix</keyword>
<keyword evidence="4" id="KW-1185">Reference proteome</keyword>
<evidence type="ECO:0000313" key="4">
    <source>
        <dbReference type="Proteomes" id="UP001215280"/>
    </source>
</evidence>
<evidence type="ECO:0000313" key="3">
    <source>
        <dbReference type="EMBL" id="KAJ7742145.1"/>
    </source>
</evidence>
<comment type="caution">
    <text evidence="3">The sequence shown here is derived from an EMBL/GenBank/DDBJ whole genome shotgun (WGS) entry which is preliminary data.</text>
</comment>